<evidence type="ECO:0000256" key="2">
    <source>
        <dbReference type="ARBA" id="ARBA00012438"/>
    </source>
</evidence>
<evidence type="ECO:0000313" key="13">
    <source>
        <dbReference type="EMBL" id="GAA1558219.1"/>
    </source>
</evidence>
<feature type="transmembrane region" description="Helical" evidence="10">
    <location>
        <begin position="147"/>
        <end position="166"/>
    </location>
</feature>
<evidence type="ECO:0000256" key="4">
    <source>
        <dbReference type="ARBA" id="ARBA00022679"/>
    </source>
</evidence>
<dbReference type="EMBL" id="BAAALY010000016">
    <property type="protein sequence ID" value="GAA1558219.1"/>
    <property type="molecule type" value="Genomic_DNA"/>
</dbReference>
<keyword evidence="5" id="KW-0547">Nucleotide-binding</keyword>
<dbReference type="Gene3D" id="1.20.5.1930">
    <property type="match status" value="1"/>
</dbReference>
<feature type="transmembrane region" description="Helical" evidence="10">
    <location>
        <begin position="73"/>
        <end position="105"/>
    </location>
</feature>
<dbReference type="InterPro" id="IPR011712">
    <property type="entry name" value="Sig_transdc_His_kin_sub3_dim/P"/>
</dbReference>
<dbReference type="Pfam" id="PF07730">
    <property type="entry name" value="HisKA_3"/>
    <property type="match status" value="1"/>
</dbReference>
<dbReference type="RefSeq" id="WP_209887513.1">
    <property type="nucleotide sequence ID" value="NZ_BAAALY010000016.1"/>
</dbReference>
<evidence type="ECO:0000256" key="6">
    <source>
        <dbReference type="ARBA" id="ARBA00022777"/>
    </source>
</evidence>
<evidence type="ECO:0000256" key="10">
    <source>
        <dbReference type="SAM" id="Phobius"/>
    </source>
</evidence>
<proteinExistence type="predicted"/>
<keyword evidence="3" id="KW-0597">Phosphoprotein</keyword>
<evidence type="ECO:0000259" key="12">
    <source>
        <dbReference type="Pfam" id="PF23539"/>
    </source>
</evidence>
<evidence type="ECO:0000256" key="9">
    <source>
        <dbReference type="SAM" id="Coils"/>
    </source>
</evidence>
<keyword evidence="4" id="KW-0808">Transferase</keyword>
<evidence type="ECO:0000256" key="8">
    <source>
        <dbReference type="ARBA" id="ARBA00023012"/>
    </source>
</evidence>
<evidence type="ECO:0000256" key="5">
    <source>
        <dbReference type="ARBA" id="ARBA00022741"/>
    </source>
</evidence>
<evidence type="ECO:0000256" key="3">
    <source>
        <dbReference type="ARBA" id="ARBA00022553"/>
    </source>
</evidence>
<organism evidence="13 14">
    <name type="scientific">Brevibacterium picturae</name>
    <dbReference type="NCBI Taxonomy" id="260553"/>
    <lineage>
        <taxon>Bacteria</taxon>
        <taxon>Bacillati</taxon>
        <taxon>Actinomycetota</taxon>
        <taxon>Actinomycetes</taxon>
        <taxon>Micrococcales</taxon>
        <taxon>Brevibacteriaceae</taxon>
        <taxon>Brevibacterium</taxon>
    </lineage>
</organism>
<dbReference type="InterPro" id="IPR036890">
    <property type="entry name" value="HATPase_C_sf"/>
</dbReference>
<feature type="transmembrane region" description="Helical" evidence="10">
    <location>
        <begin position="117"/>
        <end position="135"/>
    </location>
</feature>
<evidence type="ECO:0000313" key="14">
    <source>
        <dbReference type="Proteomes" id="UP001501791"/>
    </source>
</evidence>
<keyword evidence="9" id="KW-0175">Coiled coil</keyword>
<protein>
    <recommendedName>
        <fullName evidence="2">histidine kinase</fullName>
        <ecNumber evidence="2">2.7.13.3</ecNumber>
    </recommendedName>
</protein>
<evidence type="ECO:0000256" key="1">
    <source>
        <dbReference type="ARBA" id="ARBA00000085"/>
    </source>
</evidence>
<dbReference type="PANTHER" id="PTHR24421">
    <property type="entry name" value="NITRATE/NITRITE SENSOR PROTEIN NARX-RELATED"/>
    <property type="match status" value="1"/>
</dbReference>
<dbReference type="InterPro" id="IPR050482">
    <property type="entry name" value="Sensor_HK_TwoCompSys"/>
</dbReference>
<keyword evidence="10" id="KW-0472">Membrane</keyword>
<keyword evidence="14" id="KW-1185">Reference proteome</keyword>
<dbReference type="PANTHER" id="PTHR24421:SF10">
    <property type="entry name" value="NITRATE_NITRITE SENSOR PROTEIN NARQ"/>
    <property type="match status" value="1"/>
</dbReference>
<keyword evidence="10" id="KW-0812">Transmembrane</keyword>
<reference evidence="13 14" key="1">
    <citation type="journal article" date="2019" name="Int. J. Syst. Evol. Microbiol.">
        <title>The Global Catalogue of Microorganisms (GCM) 10K type strain sequencing project: providing services to taxonomists for standard genome sequencing and annotation.</title>
        <authorList>
            <consortium name="The Broad Institute Genomics Platform"/>
            <consortium name="The Broad Institute Genome Sequencing Center for Infectious Disease"/>
            <person name="Wu L."/>
            <person name="Ma J."/>
        </authorList>
    </citation>
    <scope>NUCLEOTIDE SEQUENCE [LARGE SCALE GENOMIC DNA]</scope>
    <source>
        <strain evidence="13 14">JCM 13319</strain>
    </source>
</reference>
<dbReference type="SUPFAM" id="SSF55874">
    <property type="entry name" value="ATPase domain of HSP90 chaperone/DNA topoisomerase II/histidine kinase"/>
    <property type="match status" value="1"/>
</dbReference>
<keyword evidence="10" id="KW-1133">Transmembrane helix</keyword>
<keyword evidence="7" id="KW-0067">ATP-binding</keyword>
<keyword evidence="6" id="KW-0418">Kinase</keyword>
<feature type="domain" description="DUF7134" evidence="12">
    <location>
        <begin position="14"/>
        <end position="171"/>
    </location>
</feature>
<feature type="coiled-coil region" evidence="9">
    <location>
        <begin position="167"/>
        <end position="200"/>
    </location>
</feature>
<dbReference type="Pfam" id="PF23539">
    <property type="entry name" value="DUF7134"/>
    <property type="match status" value="1"/>
</dbReference>
<feature type="transmembrane region" description="Helical" evidence="10">
    <location>
        <begin position="21"/>
        <end position="38"/>
    </location>
</feature>
<dbReference type="CDD" id="cd16917">
    <property type="entry name" value="HATPase_UhpB-NarQ-NarX-like"/>
    <property type="match status" value="1"/>
</dbReference>
<dbReference type="Proteomes" id="UP001501791">
    <property type="component" value="Unassembled WGS sequence"/>
</dbReference>
<dbReference type="InterPro" id="IPR055558">
    <property type="entry name" value="DUF7134"/>
</dbReference>
<accession>A0ABN2CGI3</accession>
<evidence type="ECO:0000259" key="11">
    <source>
        <dbReference type="Pfam" id="PF07730"/>
    </source>
</evidence>
<comment type="catalytic activity">
    <reaction evidence="1">
        <text>ATP + protein L-histidine = ADP + protein N-phospho-L-histidine.</text>
        <dbReference type="EC" id="2.7.13.3"/>
    </reaction>
</comment>
<gene>
    <name evidence="13" type="ORF">GCM10009691_35380</name>
</gene>
<dbReference type="Gene3D" id="3.30.565.10">
    <property type="entry name" value="Histidine kinase-like ATPase, C-terminal domain"/>
    <property type="match status" value="1"/>
</dbReference>
<dbReference type="EC" id="2.7.13.3" evidence="2"/>
<keyword evidence="8" id="KW-0902">Two-component regulatory system</keyword>
<sequence length="404" mass="43875">MEPFTAPATRERLRTVWQERPWIADIVLAALVGVLGAISRPTLSFATPEQVAYSFVVFGCSIALIFRRLRPRLALAVVGVLLFVHLVVVQELTVFAGAVCLIGAYTTQTRLLPPWRWGYAAVIYVGAGVAVLTVPTPAPGTDWKVRLVISAAAAALITVAVLAGIVRRNRKARYEDALERAAALEARQAVERRLAAVEERTRIAREMHDVLGHSLNTIAIQAEGVRYVVRTDPQRTDQVLADIGRLSRTAVDDVRDLISVLATDDEGKAPVRPTPTLRDVRELISDLQYTRAAIRLHVEGDLTSIPDQVGLAGYRIVQESLTNALKYADGAAVSVRILVHDDSVELTVLNAASGERRTRPRGVSHHGIIGMQERARALGGTLTAGPDPNTGGWVVAASLPWRQS</sequence>
<evidence type="ECO:0000256" key="7">
    <source>
        <dbReference type="ARBA" id="ARBA00022840"/>
    </source>
</evidence>
<name>A0ABN2CGI3_9MICO</name>
<comment type="caution">
    <text evidence="13">The sequence shown here is derived from an EMBL/GenBank/DDBJ whole genome shotgun (WGS) entry which is preliminary data.</text>
</comment>
<feature type="domain" description="Signal transduction histidine kinase subgroup 3 dimerisation and phosphoacceptor" evidence="11">
    <location>
        <begin position="199"/>
        <end position="264"/>
    </location>
</feature>
<feature type="transmembrane region" description="Helical" evidence="10">
    <location>
        <begin position="50"/>
        <end position="66"/>
    </location>
</feature>